<evidence type="ECO:0000256" key="1">
    <source>
        <dbReference type="ARBA" id="ARBA00004141"/>
    </source>
</evidence>
<evidence type="ECO:0000256" key="5">
    <source>
        <dbReference type="ARBA" id="ARBA00022989"/>
    </source>
</evidence>
<organism evidence="10 11">
    <name type="scientific">Patella caerulea</name>
    <name type="common">Rayed Mediterranean limpet</name>
    <dbReference type="NCBI Taxonomy" id="87958"/>
    <lineage>
        <taxon>Eukaryota</taxon>
        <taxon>Metazoa</taxon>
        <taxon>Spiralia</taxon>
        <taxon>Lophotrochozoa</taxon>
        <taxon>Mollusca</taxon>
        <taxon>Gastropoda</taxon>
        <taxon>Patellogastropoda</taxon>
        <taxon>Patelloidea</taxon>
        <taxon>Patellidae</taxon>
        <taxon>Patella</taxon>
    </lineage>
</organism>
<dbReference type="EMBL" id="JAZGQO010000008">
    <property type="protein sequence ID" value="KAK6178947.1"/>
    <property type="molecule type" value="Genomic_DNA"/>
</dbReference>
<dbReference type="PROSITE" id="PS50850">
    <property type="entry name" value="MFS"/>
    <property type="match status" value="1"/>
</dbReference>
<protein>
    <recommendedName>
        <fullName evidence="7">Major facilitator superfamily domain-containing protein 3</fullName>
    </recommendedName>
</protein>
<feature type="transmembrane region" description="Helical" evidence="8">
    <location>
        <begin position="395"/>
        <end position="416"/>
    </location>
</feature>
<evidence type="ECO:0000256" key="8">
    <source>
        <dbReference type="SAM" id="Phobius"/>
    </source>
</evidence>
<feature type="transmembrane region" description="Helical" evidence="8">
    <location>
        <begin position="304"/>
        <end position="324"/>
    </location>
</feature>
<dbReference type="AlphaFoldDB" id="A0AAN8PI95"/>
<comment type="caution">
    <text evidence="10">The sequence shown here is derived from an EMBL/GenBank/DDBJ whole genome shotgun (WGS) entry which is preliminary data.</text>
</comment>
<dbReference type="SUPFAM" id="SSF103473">
    <property type="entry name" value="MFS general substrate transporter"/>
    <property type="match status" value="1"/>
</dbReference>
<comment type="similarity">
    <text evidence="2">Belongs to the major facilitator superfamily.</text>
</comment>
<evidence type="ECO:0000313" key="10">
    <source>
        <dbReference type="EMBL" id="KAK6178947.1"/>
    </source>
</evidence>
<feature type="transmembrane region" description="Helical" evidence="8">
    <location>
        <begin position="40"/>
        <end position="56"/>
    </location>
</feature>
<accession>A0AAN8PI95</accession>
<dbReference type="GO" id="GO:0022857">
    <property type="term" value="F:transmembrane transporter activity"/>
    <property type="evidence" value="ECO:0007669"/>
    <property type="project" value="InterPro"/>
</dbReference>
<evidence type="ECO:0000256" key="3">
    <source>
        <dbReference type="ARBA" id="ARBA00022448"/>
    </source>
</evidence>
<dbReference type="FunFam" id="1.20.1250.20:FF:000176">
    <property type="entry name" value="Major facilitator superfamily domain containing 3"/>
    <property type="match status" value="1"/>
</dbReference>
<feature type="transmembrane region" description="Helical" evidence="8">
    <location>
        <begin position="330"/>
        <end position="356"/>
    </location>
</feature>
<evidence type="ECO:0000313" key="11">
    <source>
        <dbReference type="Proteomes" id="UP001347796"/>
    </source>
</evidence>
<feature type="transmembrane region" description="Helical" evidence="8">
    <location>
        <begin position="68"/>
        <end position="86"/>
    </location>
</feature>
<feature type="transmembrane region" description="Helical" evidence="8">
    <location>
        <begin position="221"/>
        <end position="240"/>
    </location>
</feature>
<evidence type="ECO:0000256" key="4">
    <source>
        <dbReference type="ARBA" id="ARBA00022692"/>
    </source>
</evidence>
<dbReference type="PANTHER" id="PTHR12778:SF10">
    <property type="entry name" value="MAJOR FACILITATOR SUPERFAMILY DOMAIN-CONTAINING PROTEIN 3"/>
    <property type="match status" value="1"/>
</dbReference>
<comment type="subcellular location">
    <subcellularLocation>
        <location evidence="1">Membrane</location>
        <topology evidence="1">Multi-pass membrane protein</topology>
    </subcellularLocation>
</comment>
<dbReference type="InterPro" id="IPR020846">
    <property type="entry name" value="MFS_dom"/>
</dbReference>
<keyword evidence="4 8" id="KW-0812">Transmembrane</keyword>
<dbReference type="CDD" id="cd17485">
    <property type="entry name" value="MFS_MFSD3"/>
    <property type="match status" value="1"/>
</dbReference>
<evidence type="ECO:0000256" key="7">
    <source>
        <dbReference type="ARBA" id="ARBA00069953"/>
    </source>
</evidence>
<dbReference type="InterPro" id="IPR011701">
    <property type="entry name" value="MFS"/>
</dbReference>
<sequence length="438" mass="48685">MSKYLSFLSFLYFVQGIPYGLQSRFLPAYFRTHGMSLTNVGLFKLLLTPWMLKALWAPLVDRHGTKKLWLVWSMIGLTLTCFVAAYSDSDRLIYLAGVLLMFNLLTSTQDIAVDGLAIGILSSSELGYGNIAQVVGYKFGAIFGGGLLTSVIDYISWTLVFQCLAVVYGVAVLVIYSFLPNKFHKITNNKSREDKYQQSEQTSDIKTSREGDWLRTHLTDVLNTEGTWWIIIYVLIYKLGEQGTLSMTPLFLMDNGVSTSVLGFWLGIVGQSISICGSVVGGWLFSYKKVSIIQSLNSTQNARIVLLSCQCFLVVFWQSLAGFWGSDVNLGLAVLFMSVLLLISGTITTLTFTLMMQCSQKAPSNVQATHYTTLATFEVLGKLTFSVLTGALTDFFGYKIMFLLFLMLTISVSPFLTTMKPQLTIPIKNNVIDGYNTS</sequence>
<dbReference type="Proteomes" id="UP001347796">
    <property type="component" value="Unassembled WGS sequence"/>
</dbReference>
<name>A0AAN8PI95_PATCE</name>
<dbReference type="Gene3D" id="1.20.1250.20">
    <property type="entry name" value="MFS general substrate transporter like domains"/>
    <property type="match status" value="1"/>
</dbReference>
<evidence type="ECO:0000256" key="6">
    <source>
        <dbReference type="ARBA" id="ARBA00023136"/>
    </source>
</evidence>
<feature type="transmembrane region" description="Helical" evidence="8">
    <location>
        <begin position="92"/>
        <end position="113"/>
    </location>
</feature>
<feature type="transmembrane region" description="Helical" evidence="8">
    <location>
        <begin position="134"/>
        <end position="152"/>
    </location>
</feature>
<feature type="domain" description="Major facilitator superfamily (MFS) profile" evidence="9">
    <location>
        <begin position="333"/>
        <end position="438"/>
    </location>
</feature>
<gene>
    <name evidence="10" type="ORF">SNE40_011418</name>
</gene>
<feature type="transmembrane region" description="Helical" evidence="8">
    <location>
        <begin position="158"/>
        <end position="179"/>
    </location>
</feature>
<reference evidence="10 11" key="1">
    <citation type="submission" date="2024-01" db="EMBL/GenBank/DDBJ databases">
        <title>The genome of the rayed Mediterranean limpet Patella caerulea (Linnaeus, 1758).</title>
        <authorList>
            <person name="Anh-Thu Weber A."/>
            <person name="Halstead-Nussloch G."/>
        </authorList>
    </citation>
    <scope>NUCLEOTIDE SEQUENCE [LARGE SCALE GENOMIC DNA]</scope>
    <source>
        <strain evidence="10">AATW-2023a</strain>
        <tissue evidence="10">Whole specimen</tissue>
    </source>
</reference>
<evidence type="ECO:0000259" key="9">
    <source>
        <dbReference type="PROSITE" id="PS50850"/>
    </source>
</evidence>
<keyword evidence="6 8" id="KW-0472">Membrane</keyword>
<keyword evidence="5 8" id="KW-1133">Transmembrane helix</keyword>
<dbReference type="GO" id="GO:0016020">
    <property type="term" value="C:membrane"/>
    <property type="evidence" value="ECO:0007669"/>
    <property type="project" value="UniProtKB-SubCell"/>
</dbReference>
<keyword evidence="11" id="KW-1185">Reference proteome</keyword>
<dbReference type="Pfam" id="PF07690">
    <property type="entry name" value="MFS_1"/>
    <property type="match status" value="1"/>
</dbReference>
<dbReference type="InterPro" id="IPR036259">
    <property type="entry name" value="MFS_trans_sf"/>
</dbReference>
<proteinExistence type="inferred from homology"/>
<dbReference type="InterPro" id="IPR004752">
    <property type="entry name" value="AmpG_permease/AT-1"/>
</dbReference>
<evidence type="ECO:0000256" key="2">
    <source>
        <dbReference type="ARBA" id="ARBA00008335"/>
    </source>
</evidence>
<dbReference type="PANTHER" id="PTHR12778">
    <property type="entry name" value="SOLUTE CARRIER FAMILY 33 ACETYL-COA TRANSPORTER -RELATED"/>
    <property type="match status" value="1"/>
</dbReference>
<feature type="transmembrane region" description="Helical" evidence="8">
    <location>
        <begin position="260"/>
        <end position="284"/>
    </location>
</feature>
<keyword evidence="3" id="KW-0813">Transport</keyword>